<keyword evidence="3" id="KW-1185">Reference proteome</keyword>
<organism evidence="2 3">
    <name type="scientific">Marasmius tenuissimus</name>
    <dbReference type="NCBI Taxonomy" id="585030"/>
    <lineage>
        <taxon>Eukaryota</taxon>
        <taxon>Fungi</taxon>
        <taxon>Dikarya</taxon>
        <taxon>Basidiomycota</taxon>
        <taxon>Agaricomycotina</taxon>
        <taxon>Agaricomycetes</taxon>
        <taxon>Agaricomycetidae</taxon>
        <taxon>Agaricales</taxon>
        <taxon>Marasmiineae</taxon>
        <taxon>Marasmiaceae</taxon>
        <taxon>Marasmius</taxon>
    </lineage>
</organism>
<dbReference type="InterPro" id="IPR032675">
    <property type="entry name" value="LRR_dom_sf"/>
</dbReference>
<evidence type="ECO:0000313" key="3">
    <source>
        <dbReference type="Proteomes" id="UP001437256"/>
    </source>
</evidence>
<evidence type="ECO:0000313" key="2">
    <source>
        <dbReference type="EMBL" id="KAL0057693.1"/>
    </source>
</evidence>
<dbReference type="Gene3D" id="3.80.10.10">
    <property type="entry name" value="Ribonuclease Inhibitor"/>
    <property type="match status" value="1"/>
</dbReference>
<dbReference type="EMBL" id="JBBXMP010000460">
    <property type="protein sequence ID" value="KAL0057693.1"/>
    <property type="molecule type" value="Genomic_DNA"/>
</dbReference>
<proteinExistence type="predicted"/>
<evidence type="ECO:0008006" key="4">
    <source>
        <dbReference type="Google" id="ProtNLM"/>
    </source>
</evidence>
<gene>
    <name evidence="2" type="ORF">AAF712_015658</name>
</gene>
<protein>
    <recommendedName>
        <fullName evidence="4">F-box domain-containing protein</fullName>
    </recommendedName>
</protein>
<reference evidence="2 3" key="1">
    <citation type="submission" date="2024-05" db="EMBL/GenBank/DDBJ databases">
        <title>A draft genome resource for the thread blight pathogen Marasmius tenuissimus strain MS-2.</title>
        <authorList>
            <person name="Yulfo-Soto G.E."/>
            <person name="Baruah I.K."/>
            <person name="Amoako-Attah I."/>
            <person name="Bukari Y."/>
            <person name="Meinhardt L.W."/>
            <person name="Bailey B.A."/>
            <person name="Cohen S.P."/>
        </authorList>
    </citation>
    <scope>NUCLEOTIDE SEQUENCE [LARGE SCALE GENOMIC DNA]</scope>
    <source>
        <strain evidence="2 3">MS-2</strain>
    </source>
</reference>
<dbReference type="SUPFAM" id="SSF52047">
    <property type="entry name" value="RNI-like"/>
    <property type="match status" value="1"/>
</dbReference>
<accession>A0ABR2ZA78</accession>
<name>A0ABR2ZA78_9AGAR</name>
<feature type="coiled-coil region" evidence="1">
    <location>
        <begin position="56"/>
        <end position="83"/>
    </location>
</feature>
<dbReference type="Proteomes" id="UP001437256">
    <property type="component" value="Unassembled WGS sequence"/>
</dbReference>
<keyword evidence="1" id="KW-0175">Coiled coil</keyword>
<comment type="caution">
    <text evidence="2">The sequence shown here is derived from an EMBL/GenBank/DDBJ whole genome shotgun (WGS) entry which is preliminary data.</text>
</comment>
<evidence type="ECO:0000256" key="1">
    <source>
        <dbReference type="SAM" id="Coils"/>
    </source>
</evidence>
<dbReference type="PANTHER" id="PTHR38926">
    <property type="entry name" value="F-BOX DOMAIN CONTAINING PROTEIN, EXPRESSED"/>
    <property type="match status" value="1"/>
</dbReference>
<dbReference type="PANTHER" id="PTHR38926:SF5">
    <property type="entry name" value="F-BOX AND LEUCINE-RICH REPEAT PROTEIN 6"/>
    <property type="match status" value="1"/>
</dbReference>
<sequence>MDSICETCKFTPSVQYTPISRNQFRSEFAVPDVTLIQMASIIEQEERHIEHCSSEISRVQGILTNLRNEKKALDKQVAQHRSYISPMRRVPHELWVEIFSMCISEQRYRAETESKKIKKGNTTDKEWRMMFAIPFRLAGVCLCWRTIVSSTPAFWSTIFYNLHWKDRRLGLKHYLERSEGHDLDIFLCDVRRSIRRYDYETEWRIKHRGALAFQMLLDCMPRIRGLSAASSDFVTKNPLGSLATKPSLKSLEVSDAWTGENLLNAILNLPHLESLTIGNIYSPLEGQPTALTPHVMCSGLRHLAINNGSSLELLRSLEIPNLQSLHLYTLFNETSALNDTLLVLSKFAPKLQSFTLLNDEQILPGGKLMDLLQTLPNVVTFGFGGWYDTDDAAATTSASTSIRTLFSELIAKLPRLKSLSLSLVDVSVTEEIVTALVELLEVWAQRRNAVSLRCIHFLAAEFPQRGKQQLISRLQDLTDSGFKWALENTPRFPEDLGRKREHETITIQST</sequence>